<keyword evidence="1" id="KW-0472">Membrane</keyword>
<feature type="transmembrane region" description="Helical" evidence="1">
    <location>
        <begin position="78"/>
        <end position="98"/>
    </location>
</feature>
<keyword evidence="3" id="KW-1185">Reference proteome</keyword>
<dbReference type="Proteomes" id="UP000198711">
    <property type="component" value="Unassembled WGS sequence"/>
</dbReference>
<dbReference type="EMBL" id="FNNO01000008">
    <property type="protein sequence ID" value="SDX01706.1"/>
    <property type="molecule type" value="Genomic_DNA"/>
</dbReference>
<evidence type="ECO:0000256" key="1">
    <source>
        <dbReference type="SAM" id="Phobius"/>
    </source>
</evidence>
<protein>
    <submittedName>
        <fullName evidence="2">Uncharacterized protein</fullName>
    </submittedName>
</protein>
<dbReference type="RefSeq" id="WP_092723876.1">
    <property type="nucleotide sequence ID" value="NZ_FNNO01000008.1"/>
</dbReference>
<reference evidence="2 3" key="1">
    <citation type="submission" date="2016-10" db="EMBL/GenBank/DDBJ databases">
        <authorList>
            <person name="Varghese N."/>
            <person name="Submissions S."/>
        </authorList>
    </citation>
    <scope>NUCLEOTIDE SEQUENCE [LARGE SCALE GENOMIC DNA]</scope>
    <source>
        <strain evidence="2 3">DSM 25353</strain>
    </source>
</reference>
<dbReference type="AlphaFoldDB" id="A0A8X8IFU9"/>
<organism evidence="2 3">
    <name type="scientific">Hydrobacter penzbergensis</name>
    <dbReference type="NCBI Taxonomy" id="1235997"/>
    <lineage>
        <taxon>Bacteria</taxon>
        <taxon>Pseudomonadati</taxon>
        <taxon>Bacteroidota</taxon>
        <taxon>Chitinophagia</taxon>
        <taxon>Chitinophagales</taxon>
        <taxon>Chitinophagaceae</taxon>
        <taxon>Hydrobacter</taxon>
    </lineage>
</organism>
<name>A0A8X8IFU9_9BACT</name>
<evidence type="ECO:0000313" key="2">
    <source>
        <dbReference type="EMBL" id="SDX01706.1"/>
    </source>
</evidence>
<comment type="caution">
    <text evidence="2">The sequence shown here is derived from an EMBL/GenBank/DDBJ whole genome shotgun (WGS) entry which is preliminary data.</text>
</comment>
<accession>A0A8X8IFU9</accession>
<gene>
    <name evidence="2" type="ORF">SAMN05444410_10844</name>
</gene>
<sequence>MKNQITTTILALFCVSVTIGQNRKEKSAVIKNVPILRKITNDLVVPGVNRKDSIVISIEQFDKLTALLKKDNNKWKDLLPSVAAFFVVLISTGGTIYLGKRQMRIQIQTAEDTLRSQETQSLEQLKVTREQIKETSSLAIKQISANNTQDWKTDTRKTVSELLTQANLLNIEFQDRYVNMDKRKAIYEKFAYSRNNLYLLLVPEKEKQKLLLKSLDELLKILDTHLLNSNTNNDPNSTVGFIPYDNAMFFSRVDEIIRNAGLVLHEEQEKIQT</sequence>
<keyword evidence="1" id="KW-0812">Transmembrane</keyword>
<proteinExistence type="predicted"/>
<keyword evidence="1" id="KW-1133">Transmembrane helix</keyword>
<evidence type="ECO:0000313" key="3">
    <source>
        <dbReference type="Proteomes" id="UP000198711"/>
    </source>
</evidence>